<accession>A0A0D2ELU8</accession>
<keyword evidence="2" id="KW-1185">Reference proteome</keyword>
<evidence type="ECO:0000313" key="1">
    <source>
        <dbReference type="EMBL" id="KIW90951.1"/>
    </source>
</evidence>
<dbReference type="PANTHER" id="PTHR32387">
    <property type="entry name" value="WU:FJ29H11"/>
    <property type="match status" value="1"/>
</dbReference>
<dbReference type="EMBL" id="KN846992">
    <property type="protein sequence ID" value="KIW90951.1"/>
    <property type="molecule type" value="Genomic_DNA"/>
</dbReference>
<organism evidence="1 2">
    <name type="scientific">Cladophialophora bantiana (strain ATCC 10958 / CBS 173.52 / CDC B-1940 / NIH 8579)</name>
    <name type="common">Xylohypha bantiana</name>
    <dbReference type="NCBI Taxonomy" id="1442370"/>
    <lineage>
        <taxon>Eukaryota</taxon>
        <taxon>Fungi</taxon>
        <taxon>Dikarya</taxon>
        <taxon>Ascomycota</taxon>
        <taxon>Pezizomycotina</taxon>
        <taxon>Eurotiomycetes</taxon>
        <taxon>Chaetothyriomycetidae</taxon>
        <taxon>Chaetothyriales</taxon>
        <taxon>Herpotrichiellaceae</taxon>
        <taxon>Cladophialophora</taxon>
    </lineage>
</organism>
<dbReference type="RefSeq" id="XP_016617620.1">
    <property type="nucleotide sequence ID" value="XM_016766462.1"/>
</dbReference>
<sequence>MVAWKNLIHSGDFSFYFQHRKGDTGMGIISPTWHEPEQILPDVLSRVTLFLHDSGDAAFLASQREMISAHFHELQDTFLLILKDIRKINLKFYDDDQNVTEEVVHFLENSAHGSKATITMKTITADRSEQISRTYHVTRYITTGLEENTNREYSAEELVQKKYSKSEIVLAFPLAPDSTPLVQSQDAFALLPLARLRFSYALFPNFDVNLD</sequence>
<dbReference type="PANTHER" id="PTHR32387:SF0">
    <property type="entry name" value="PROTEIN NO VEIN"/>
    <property type="match status" value="1"/>
</dbReference>
<dbReference type="InterPro" id="IPR052957">
    <property type="entry name" value="Auxin_embryo_med"/>
</dbReference>
<dbReference type="VEuPathDB" id="FungiDB:Z519_08734"/>
<dbReference type="HOGENOM" id="CLU_1304733_0_0_1"/>
<dbReference type="AlphaFoldDB" id="A0A0D2ELU8"/>
<gene>
    <name evidence="1" type="ORF">Z519_08734</name>
</gene>
<dbReference type="Proteomes" id="UP000053789">
    <property type="component" value="Unassembled WGS sequence"/>
</dbReference>
<reference evidence="1" key="1">
    <citation type="submission" date="2015-01" db="EMBL/GenBank/DDBJ databases">
        <title>The Genome Sequence of Cladophialophora bantiana CBS 173.52.</title>
        <authorList>
            <consortium name="The Broad Institute Genomics Platform"/>
            <person name="Cuomo C."/>
            <person name="de Hoog S."/>
            <person name="Gorbushina A."/>
            <person name="Stielow B."/>
            <person name="Teixiera M."/>
            <person name="Abouelleil A."/>
            <person name="Chapman S.B."/>
            <person name="Priest M."/>
            <person name="Young S.K."/>
            <person name="Wortman J."/>
            <person name="Nusbaum C."/>
            <person name="Birren B."/>
        </authorList>
    </citation>
    <scope>NUCLEOTIDE SEQUENCE [LARGE SCALE GENOMIC DNA]</scope>
    <source>
        <strain evidence="1">CBS 173.52</strain>
    </source>
</reference>
<dbReference type="GeneID" id="27701662"/>
<name>A0A0D2ELU8_CLAB1</name>
<proteinExistence type="predicted"/>
<dbReference type="OrthoDB" id="2157530at2759"/>
<protein>
    <submittedName>
        <fullName evidence="1">Uncharacterized protein</fullName>
    </submittedName>
</protein>
<evidence type="ECO:0000313" key="2">
    <source>
        <dbReference type="Proteomes" id="UP000053789"/>
    </source>
</evidence>